<protein>
    <submittedName>
        <fullName evidence="1">Phosphatase</fullName>
    </submittedName>
</protein>
<dbReference type="RefSeq" id="WP_345678566.1">
    <property type="nucleotide sequence ID" value="NZ_BAABHS010000022.1"/>
</dbReference>
<organism evidence="1 2">
    <name type="scientific">Yinghuangia aomiensis</name>
    <dbReference type="NCBI Taxonomy" id="676205"/>
    <lineage>
        <taxon>Bacteria</taxon>
        <taxon>Bacillati</taxon>
        <taxon>Actinomycetota</taxon>
        <taxon>Actinomycetes</taxon>
        <taxon>Kitasatosporales</taxon>
        <taxon>Streptomycetaceae</taxon>
        <taxon>Yinghuangia</taxon>
    </lineage>
</organism>
<dbReference type="InterPro" id="IPR031423">
    <property type="entry name" value="Phosphatase_SCO2771"/>
</dbReference>
<sequence>MTAVGNGQVPDRAALRAHLVRSRIAGDVATPRENNLRHFRLMSERHPGYLFGLEPDGTWTPDEVLALMVRRCGVAADPAHLNGQDTIDPDLTIAALDAYAVRLGRAARDRERVVVATGHPDGLLDWYRGVARALRDAGCTLLRPARDWTYKTPASEGAKLRSIDYRGPVAVVVDDVGEPKHTHSARPIRAMLTALADAGEELPGLVVGDHGWAGGAGQAGVDAIGFADCNDPALFVGVEENRVAVAVPLDDNVAPHLYKPLLAYCLDRAGLS</sequence>
<comment type="caution">
    <text evidence="1">The sequence shown here is derived from an EMBL/GenBank/DDBJ whole genome shotgun (WGS) entry which is preliminary data.</text>
</comment>
<evidence type="ECO:0000313" key="2">
    <source>
        <dbReference type="Proteomes" id="UP001500466"/>
    </source>
</evidence>
<name>A0ABP9HWB0_9ACTN</name>
<dbReference type="Pfam" id="PF15698">
    <property type="entry name" value="Phosphatase"/>
    <property type="match status" value="1"/>
</dbReference>
<dbReference type="EMBL" id="BAABHS010000022">
    <property type="protein sequence ID" value="GAA4980491.1"/>
    <property type="molecule type" value="Genomic_DNA"/>
</dbReference>
<evidence type="ECO:0000313" key="1">
    <source>
        <dbReference type="EMBL" id="GAA4980491.1"/>
    </source>
</evidence>
<gene>
    <name evidence="1" type="ORF">GCM10023205_56950</name>
</gene>
<keyword evidence="2" id="KW-1185">Reference proteome</keyword>
<proteinExistence type="predicted"/>
<accession>A0ABP9HWB0</accession>
<reference evidence="2" key="1">
    <citation type="journal article" date="2019" name="Int. J. Syst. Evol. Microbiol.">
        <title>The Global Catalogue of Microorganisms (GCM) 10K type strain sequencing project: providing services to taxonomists for standard genome sequencing and annotation.</title>
        <authorList>
            <consortium name="The Broad Institute Genomics Platform"/>
            <consortium name="The Broad Institute Genome Sequencing Center for Infectious Disease"/>
            <person name="Wu L."/>
            <person name="Ma J."/>
        </authorList>
    </citation>
    <scope>NUCLEOTIDE SEQUENCE [LARGE SCALE GENOMIC DNA]</scope>
    <source>
        <strain evidence="2">JCM 17986</strain>
    </source>
</reference>
<dbReference type="Proteomes" id="UP001500466">
    <property type="component" value="Unassembled WGS sequence"/>
</dbReference>